<comment type="caution">
    <text evidence="2">The sequence shown here is derived from an EMBL/GenBank/DDBJ whole genome shotgun (WGS) entry which is preliminary data.</text>
</comment>
<dbReference type="PANTHER" id="PTHR46532:SF11">
    <property type="entry name" value="DYNEIN AXONEMAL HEAVY CHAIN 12"/>
    <property type="match status" value="1"/>
</dbReference>
<keyword evidence="2" id="KW-0282">Flagellum</keyword>
<evidence type="ECO:0000313" key="2">
    <source>
        <dbReference type="EMBL" id="CAG5077136.1"/>
    </source>
</evidence>
<keyword evidence="2" id="KW-0969">Cilium</keyword>
<dbReference type="GO" id="GO:0045505">
    <property type="term" value="F:dynein intermediate chain binding"/>
    <property type="evidence" value="ECO:0007669"/>
    <property type="project" value="InterPro"/>
</dbReference>
<dbReference type="GO" id="GO:0051959">
    <property type="term" value="F:dynein light intermediate chain binding"/>
    <property type="evidence" value="ECO:0007669"/>
    <property type="project" value="InterPro"/>
</dbReference>
<dbReference type="PANTHER" id="PTHR46532">
    <property type="entry name" value="MALE FERTILITY FACTOR KL5"/>
    <property type="match status" value="1"/>
</dbReference>
<dbReference type="AlphaFoldDB" id="A0A8J2EF35"/>
<keyword evidence="2" id="KW-0966">Cell projection</keyword>
<organism evidence="2 3">
    <name type="scientific">Cotesia congregata</name>
    <name type="common">Parasitoid wasp</name>
    <name type="synonym">Apanteles congregatus</name>
    <dbReference type="NCBI Taxonomy" id="51543"/>
    <lineage>
        <taxon>Eukaryota</taxon>
        <taxon>Metazoa</taxon>
        <taxon>Ecdysozoa</taxon>
        <taxon>Arthropoda</taxon>
        <taxon>Hexapoda</taxon>
        <taxon>Insecta</taxon>
        <taxon>Pterygota</taxon>
        <taxon>Neoptera</taxon>
        <taxon>Endopterygota</taxon>
        <taxon>Hymenoptera</taxon>
        <taxon>Apocrita</taxon>
        <taxon>Ichneumonoidea</taxon>
        <taxon>Braconidae</taxon>
        <taxon>Microgastrinae</taxon>
        <taxon>Cotesia</taxon>
    </lineage>
</organism>
<keyword evidence="3" id="KW-1185">Reference proteome</keyword>
<dbReference type="Pfam" id="PF08385">
    <property type="entry name" value="DHC_N1"/>
    <property type="match status" value="1"/>
</dbReference>
<feature type="domain" description="Dynein heavy chain tail" evidence="1">
    <location>
        <begin position="128"/>
        <end position="341"/>
    </location>
</feature>
<dbReference type="EMBL" id="CAJNRD030001117">
    <property type="protein sequence ID" value="CAG5077136.1"/>
    <property type="molecule type" value="Genomic_DNA"/>
</dbReference>
<dbReference type="InterPro" id="IPR026983">
    <property type="entry name" value="DHC"/>
</dbReference>
<accession>A0A8J2EF35</accession>
<evidence type="ECO:0000313" key="3">
    <source>
        <dbReference type="Proteomes" id="UP000786811"/>
    </source>
</evidence>
<proteinExistence type="predicted"/>
<dbReference type="Proteomes" id="UP000786811">
    <property type="component" value="Unassembled WGS sequence"/>
</dbReference>
<evidence type="ECO:0000259" key="1">
    <source>
        <dbReference type="Pfam" id="PF08385"/>
    </source>
</evidence>
<feature type="non-terminal residue" evidence="2">
    <location>
        <position position="1"/>
    </location>
</feature>
<reference evidence="2" key="1">
    <citation type="submission" date="2021-04" db="EMBL/GenBank/DDBJ databases">
        <authorList>
            <person name="Chebbi M.A.C M."/>
        </authorList>
    </citation>
    <scope>NUCLEOTIDE SEQUENCE</scope>
</reference>
<dbReference type="GO" id="GO:0007018">
    <property type="term" value="P:microtubule-based movement"/>
    <property type="evidence" value="ECO:0007669"/>
    <property type="project" value="InterPro"/>
</dbReference>
<dbReference type="InterPro" id="IPR013594">
    <property type="entry name" value="Dynein_heavy_tail"/>
</dbReference>
<protein>
    <submittedName>
        <fullName evidence="2">Flagellar inner arm I1 complex (Chlamydomonas reinhardtii)</fullName>
    </submittedName>
</protein>
<dbReference type="OrthoDB" id="10251809at2759"/>
<sequence length="399" mass="46834">FAQAHSGLTSNAWDLDDKEVFHYVDIFVERCKNLIEICYAMIDFAQLDEKAETIRGIFSGTNGKEYERVCNKIEKRFLVYLQTLRLKAPKILDVEEPTWYDDMFAFQNEMKDLEITIENLVNLVFRDMNNIWLLFASDIQAVKQELVEERNESPSNTPYFSGRALSLKLKSKRLEATRQRLLETKWAGHCGISCKVCHQQEMLVGSISETIFRLYHEWMDDIGDNPKSRLDRYLMRRSDDKPGLLESNLDPNLVNLCREANYWQNLGFQIPIYVQMIYDKWDTLQFVSESVLMLVRAYNRILDALSPQEKAFFRRHITDLDEKIYPGLCRLTWNSDLIDVYVKKCCDFTTDFQEFLDTYKDVNSAIFQICEKISVTPLVKLQPNFGYSLSEFESEIKNS</sequence>
<name>A0A8J2EF35_COTCN</name>
<dbReference type="GO" id="GO:0005858">
    <property type="term" value="C:axonemal dynein complex"/>
    <property type="evidence" value="ECO:0007669"/>
    <property type="project" value="TreeGrafter"/>
</dbReference>
<gene>
    <name evidence="2" type="ORF">HICCMSTLAB_LOCUS2380</name>
</gene>
<feature type="non-terminal residue" evidence="2">
    <location>
        <position position="399"/>
    </location>
</feature>